<evidence type="ECO:0000313" key="4">
    <source>
        <dbReference type="RefSeq" id="XP_008468980.1"/>
    </source>
</evidence>
<dbReference type="InterPro" id="IPR036291">
    <property type="entry name" value="NAD(P)-bd_dom_sf"/>
</dbReference>
<gene>
    <name evidence="4" type="primary">LOC103506374</name>
</gene>
<dbReference type="Proteomes" id="UP000079169">
    <property type="component" value="Unplaced"/>
</dbReference>
<evidence type="ECO:0000256" key="1">
    <source>
        <dbReference type="ARBA" id="ARBA00006484"/>
    </source>
</evidence>
<proteinExistence type="inferred from homology"/>
<dbReference type="STRING" id="121845.A0A1S3CW04"/>
<evidence type="ECO:0000256" key="2">
    <source>
        <dbReference type="ARBA" id="ARBA00023002"/>
    </source>
</evidence>
<keyword evidence="3" id="KW-1185">Reference proteome</keyword>
<dbReference type="Gene3D" id="3.40.50.720">
    <property type="entry name" value="NAD(P)-binding Rossmann-like Domain"/>
    <property type="match status" value="1"/>
</dbReference>
<sequence length="154" mass="17472">MRNALHECVRRVAERTRQEVGEVTMVIHCCGLSSPHALLDRSMQKVKQTFELSVLSHFWLLEEFLTPMLSSGRGHWVTLSSVAGLTGQPHHTSMAASQFAVQGLSEALAQQLWKKPNVHVTLVHIYPFLLSADLKSNIRLRTTIYMINHQQFQV</sequence>
<dbReference type="PaxDb" id="121845-A0A1S3CW04"/>
<reference evidence="4" key="1">
    <citation type="submission" date="2025-08" db="UniProtKB">
        <authorList>
            <consortium name="RefSeq"/>
        </authorList>
    </citation>
    <scope>IDENTIFICATION</scope>
</reference>
<keyword evidence="2" id="KW-0560">Oxidoreductase</keyword>
<dbReference type="KEGG" id="dci:103506374"/>
<dbReference type="RefSeq" id="XP_008468980.1">
    <property type="nucleotide sequence ID" value="XM_008470758.1"/>
</dbReference>
<dbReference type="AlphaFoldDB" id="A0A1S3CW04"/>
<dbReference type="OMA" id="RNALHEC"/>
<name>A0A1S3CW04_DIACI</name>
<dbReference type="PANTHER" id="PTHR24322">
    <property type="entry name" value="PKSB"/>
    <property type="match status" value="1"/>
</dbReference>
<comment type="similarity">
    <text evidence="1">Belongs to the short-chain dehydrogenases/reductases (SDR) family.</text>
</comment>
<dbReference type="InterPro" id="IPR002347">
    <property type="entry name" value="SDR_fam"/>
</dbReference>
<dbReference type="SUPFAM" id="SSF51735">
    <property type="entry name" value="NAD(P)-binding Rossmann-fold domains"/>
    <property type="match status" value="1"/>
</dbReference>
<dbReference type="GO" id="GO:0016616">
    <property type="term" value="F:oxidoreductase activity, acting on the CH-OH group of donors, NAD or NADP as acceptor"/>
    <property type="evidence" value="ECO:0007669"/>
    <property type="project" value="TreeGrafter"/>
</dbReference>
<dbReference type="GeneID" id="103506374"/>
<organism evidence="3 4">
    <name type="scientific">Diaphorina citri</name>
    <name type="common">Asian citrus psyllid</name>
    <dbReference type="NCBI Taxonomy" id="121845"/>
    <lineage>
        <taxon>Eukaryota</taxon>
        <taxon>Metazoa</taxon>
        <taxon>Ecdysozoa</taxon>
        <taxon>Arthropoda</taxon>
        <taxon>Hexapoda</taxon>
        <taxon>Insecta</taxon>
        <taxon>Pterygota</taxon>
        <taxon>Neoptera</taxon>
        <taxon>Paraneoptera</taxon>
        <taxon>Hemiptera</taxon>
        <taxon>Sternorrhyncha</taxon>
        <taxon>Psylloidea</taxon>
        <taxon>Psyllidae</taxon>
        <taxon>Diaphorininae</taxon>
        <taxon>Diaphorina</taxon>
    </lineage>
</organism>
<accession>A0A1S3CW04</accession>
<dbReference type="Pfam" id="PF00106">
    <property type="entry name" value="adh_short"/>
    <property type="match status" value="1"/>
</dbReference>
<evidence type="ECO:0000313" key="3">
    <source>
        <dbReference type="Proteomes" id="UP000079169"/>
    </source>
</evidence>
<dbReference type="GO" id="GO:0005811">
    <property type="term" value="C:lipid droplet"/>
    <property type="evidence" value="ECO:0007669"/>
    <property type="project" value="TreeGrafter"/>
</dbReference>
<dbReference type="PANTHER" id="PTHR24322:SF736">
    <property type="entry name" value="RETINOL DEHYDROGENASE 10"/>
    <property type="match status" value="1"/>
</dbReference>
<protein>
    <submittedName>
        <fullName evidence="4">Retinol dehydrogenase 10-like</fullName>
    </submittedName>
</protein>